<dbReference type="KEGG" id="cmav:ABHF33_02270"/>
<proteinExistence type="predicted"/>
<dbReference type="RefSeq" id="WP_348945443.1">
    <property type="nucleotide sequence ID" value="NZ_CP157355.1"/>
</dbReference>
<accession>A0AAU7FB31</accession>
<reference evidence="1" key="1">
    <citation type="submission" date="2024-05" db="EMBL/GenBank/DDBJ databases">
        <authorList>
            <person name="Yang L."/>
            <person name="Pan L."/>
        </authorList>
    </citation>
    <scope>NUCLEOTIDE SEQUENCE</scope>
    <source>
        <strain evidence="1">FCG-7</strain>
    </source>
</reference>
<organism evidence="1">
    <name type="scientific">Chitinibacter mangrovi</name>
    <dbReference type="NCBI Taxonomy" id="3153927"/>
    <lineage>
        <taxon>Bacteria</taxon>
        <taxon>Pseudomonadati</taxon>
        <taxon>Pseudomonadota</taxon>
        <taxon>Betaproteobacteria</taxon>
        <taxon>Neisseriales</taxon>
        <taxon>Chitinibacteraceae</taxon>
        <taxon>Chitinibacter</taxon>
    </lineage>
</organism>
<dbReference type="AlphaFoldDB" id="A0AAU7FB31"/>
<sequence>MPIPPRNILKTLVVTSTPAEYPWDEWLDVASSYDEAVELLNTQSYGLICAEAALSTDNSSAARLCRYIRKQGLHTRFYEMRSDYKTADARIIMHFGGDGVVDRGLKTVFAMACGMTTF</sequence>
<gene>
    <name evidence="1" type="ORF">ABHF33_02270</name>
</gene>
<name>A0AAU7FB31_9NEIS</name>
<dbReference type="EMBL" id="CP157355">
    <property type="protein sequence ID" value="XBM01132.1"/>
    <property type="molecule type" value="Genomic_DNA"/>
</dbReference>
<protein>
    <submittedName>
        <fullName evidence="1">Uncharacterized protein</fullName>
    </submittedName>
</protein>
<evidence type="ECO:0000313" key="1">
    <source>
        <dbReference type="EMBL" id="XBM01132.1"/>
    </source>
</evidence>